<dbReference type="GeneID" id="43165574"/>
<sequence length="845" mass="89145">MNFFNLARHWRIGLRLLARQPLQSGIELLGLAAGFAVCFLLLGYARYAFTYDRDVPAREQVYLVKHRLNFIPQPQWMEYTPFALREVALRSSLPLDVSAWWPRQATARLQGLPRAVEITLVDPAFARIAGLRALEGDLQQALTRPDGLAVTRQAARQLFGDGSTTALGRTVEINGQTVQVRAVLADRPANSTIQFGILAGVDTALWPEPERRQALANWMGIGGRIYVRTGPGVQPAALQQVLQDVIDHAPWGDIATPEMKAALGQRKMVDIALGPLSEAYFDRSVAGTMGTGPRGDRRLVLAMAGAGVVILLLAALNYVNLAAMRVVRRQREIAMRRVLGATTGQLLTQFMIESVLLSIAAAAAGVVLAWLLAPVASDLLAWPLVGLFTPASVALALLGGAVLGAAAGVYPGWLARGVDLTRVLSHRSGETAGGAWLRRVLAALQFGAAMAMGAVALAILWQTRFAATAPAGFDAAPLLVVELPRGDDTIPVAALRDALARLPGVAGVADSRSVPGRDDGTGTLGSVAVQRLDGSSASLTVYAVGAGFFDVYGLAPVAGRLFDPRLERTGGPGAGKPIEHAPKHAAGQPNGQNGGQGAEQSIGQERPVVLNAAAVRALGWQSAAQATGQRIVGTPYRIVGVAPDIRWESLRAPARAILYELARDSNLLTVRLAGRSDQATVAAAQASIAATAARYVPTAPTVVRRAGSYAAEAYAADERVGRTLGWATAMVLALAAFGVYAMAAASVQRRGREIVLRKLHGAGRAAIAVLVAREFLLLTGAAALLGLPLAILGVERYLAPFVVHAPWGRWAPLAALALALLVVALAAARHTLVAMRMPPVQALRD</sequence>
<comment type="subcellular location">
    <subcellularLocation>
        <location evidence="1">Cell membrane</location>
        <topology evidence="1">Multi-pass membrane protein</topology>
    </subcellularLocation>
</comment>
<dbReference type="PANTHER" id="PTHR30572">
    <property type="entry name" value="MEMBRANE COMPONENT OF TRANSPORTER-RELATED"/>
    <property type="match status" value="1"/>
</dbReference>
<evidence type="ECO:0000256" key="6">
    <source>
        <dbReference type="ARBA" id="ARBA00038076"/>
    </source>
</evidence>
<evidence type="ECO:0000256" key="8">
    <source>
        <dbReference type="SAM" id="Phobius"/>
    </source>
</evidence>
<keyword evidence="5 8" id="KW-0472">Membrane</keyword>
<feature type="transmembrane region" description="Helical" evidence="8">
    <location>
        <begin position="436"/>
        <end position="461"/>
    </location>
</feature>
<dbReference type="InterPro" id="IPR003838">
    <property type="entry name" value="ABC3_permease_C"/>
</dbReference>
<keyword evidence="3 8" id="KW-0812">Transmembrane</keyword>
<reference evidence="11 12" key="1">
    <citation type="submission" date="2023-11" db="EMBL/GenBank/DDBJ databases">
        <title>MicrobeMod: A computational toolkit for identifying prokaryotic methylation and restriction-modification with nanopore sequencing.</title>
        <authorList>
            <person name="Crits-Christoph A."/>
            <person name="Kang S.C."/>
            <person name="Lee H."/>
            <person name="Ostrov N."/>
        </authorList>
    </citation>
    <scope>NUCLEOTIDE SEQUENCE [LARGE SCALE GENOMIC DNA]</scope>
    <source>
        <strain evidence="11 12">ATCC 25935</strain>
    </source>
</reference>
<evidence type="ECO:0000259" key="10">
    <source>
        <dbReference type="Pfam" id="PF12704"/>
    </source>
</evidence>
<dbReference type="Proteomes" id="UP001326110">
    <property type="component" value="Chromosome"/>
</dbReference>
<feature type="transmembrane region" description="Helical" evidence="8">
    <location>
        <begin position="724"/>
        <end position="745"/>
    </location>
</feature>
<dbReference type="Pfam" id="PF02687">
    <property type="entry name" value="FtsX"/>
    <property type="match status" value="2"/>
</dbReference>
<evidence type="ECO:0000256" key="3">
    <source>
        <dbReference type="ARBA" id="ARBA00022692"/>
    </source>
</evidence>
<feature type="transmembrane region" description="Helical" evidence="8">
    <location>
        <begin position="355"/>
        <end position="373"/>
    </location>
</feature>
<dbReference type="PANTHER" id="PTHR30572:SF4">
    <property type="entry name" value="ABC TRANSPORTER PERMEASE YTRF"/>
    <property type="match status" value="1"/>
</dbReference>
<protein>
    <submittedName>
        <fullName evidence="11">ABC transporter permease</fullName>
    </submittedName>
</protein>
<feature type="transmembrane region" description="Helical" evidence="8">
    <location>
        <begin position="393"/>
        <end position="415"/>
    </location>
</feature>
<dbReference type="InterPro" id="IPR025857">
    <property type="entry name" value="MacB_PCD"/>
</dbReference>
<dbReference type="Pfam" id="PF12704">
    <property type="entry name" value="MacB_PCD"/>
    <property type="match status" value="1"/>
</dbReference>
<evidence type="ECO:0000256" key="1">
    <source>
        <dbReference type="ARBA" id="ARBA00004651"/>
    </source>
</evidence>
<dbReference type="RefSeq" id="WP_019923992.1">
    <property type="nucleotide sequence ID" value="NZ_CP140152.1"/>
</dbReference>
<feature type="transmembrane region" description="Helical" evidence="8">
    <location>
        <begin position="28"/>
        <end position="49"/>
    </location>
</feature>
<evidence type="ECO:0000256" key="5">
    <source>
        <dbReference type="ARBA" id="ARBA00023136"/>
    </source>
</evidence>
<keyword evidence="2" id="KW-1003">Cell membrane</keyword>
<keyword evidence="12" id="KW-1185">Reference proteome</keyword>
<evidence type="ECO:0000313" key="11">
    <source>
        <dbReference type="EMBL" id="WQH04424.1"/>
    </source>
</evidence>
<proteinExistence type="inferred from homology"/>
<feature type="region of interest" description="Disordered" evidence="7">
    <location>
        <begin position="566"/>
        <end position="600"/>
    </location>
</feature>
<feature type="domain" description="ABC3 transporter permease C-terminal" evidence="9">
    <location>
        <begin position="729"/>
        <end position="832"/>
    </location>
</feature>
<evidence type="ECO:0000256" key="2">
    <source>
        <dbReference type="ARBA" id="ARBA00022475"/>
    </source>
</evidence>
<dbReference type="EMBL" id="CP140152">
    <property type="protein sequence ID" value="WQH04424.1"/>
    <property type="molecule type" value="Genomic_DNA"/>
</dbReference>
<organism evidence="11 12">
    <name type="scientific">Duganella zoogloeoides</name>
    <dbReference type="NCBI Taxonomy" id="75659"/>
    <lineage>
        <taxon>Bacteria</taxon>
        <taxon>Pseudomonadati</taxon>
        <taxon>Pseudomonadota</taxon>
        <taxon>Betaproteobacteria</taxon>
        <taxon>Burkholderiales</taxon>
        <taxon>Oxalobacteraceae</taxon>
        <taxon>Telluria group</taxon>
        <taxon>Duganella</taxon>
    </lineage>
</organism>
<evidence type="ECO:0000313" key="12">
    <source>
        <dbReference type="Proteomes" id="UP001326110"/>
    </source>
</evidence>
<evidence type="ECO:0000256" key="4">
    <source>
        <dbReference type="ARBA" id="ARBA00022989"/>
    </source>
</evidence>
<gene>
    <name evidence="11" type="ORF">SR858_25870</name>
</gene>
<name>A0ABZ0XXE3_9BURK</name>
<feature type="transmembrane region" description="Helical" evidence="8">
    <location>
        <begin position="299"/>
        <end position="327"/>
    </location>
</feature>
<evidence type="ECO:0000259" key="9">
    <source>
        <dbReference type="Pfam" id="PF02687"/>
    </source>
</evidence>
<evidence type="ECO:0000256" key="7">
    <source>
        <dbReference type="SAM" id="MobiDB-lite"/>
    </source>
</evidence>
<keyword evidence="4 8" id="KW-1133">Transmembrane helix</keyword>
<accession>A0ABZ0XXE3</accession>
<feature type="transmembrane region" description="Helical" evidence="8">
    <location>
        <begin position="810"/>
        <end position="828"/>
    </location>
</feature>
<feature type="domain" description="MacB-like periplasmic core" evidence="10">
    <location>
        <begin position="28"/>
        <end position="244"/>
    </location>
</feature>
<feature type="transmembrane region" description="Helical" evidence="8">
    <location>
        <begin position="766"/>
        <end position="790"/>
    </location>
</feature>
<dbReference type="InterPro" id="IPR050250">
    <property type="entry name" value="Macrolide_Exporter_MacB"/>
</dbReference>
<comment type="similarity">
    <text evidence="6">Belongs to the ABC-4 integral membrane protein family.</text>
</comment>
<feature type="domain" description="ABC3 transporter permease C-terminal" evidence="9">
    <location>
        <begin position="306"/>
        <end position="417"/>
    </location>
</feature>